<keyword evidence="2" id="KW-1185">Reference proteome</keyword>
<proteinExistence type="predicted"/>
<accession>A0A133V6H3</accession>
<comment type="caution">
    <text evidence="1">The sequence shown here is derived from an EMBL/GenBank/DDBJ whole genome shotgun (WGS) entry which is preliminary data.</text>
</comment>
<dbReference type="AlphaFoldDB" id="A0A133V6H3"/>
<protein>
    <submittedName>
        <fullName evidence="1">Uncharacterized protein</fullName>
    </submittedName>
</protein>
<gene>
    <name evidence="1" type="ORF">AKJ44_01545</name>
</gene>
<dbReference type="Proteomes" id="UP000070035">
    <property type="component" value="Unassembled WGS sequence"/>
</dbReference>
<evidence type="ECO:0000313" key="1">
    <source>
        <dbReference type="EMBL" id="KXB02050.1"/>
    </source>
</evidence>
<name>A0A133V6H3_9EURY</name>
<reference evidence="1 2" key="1">
    <citation type="journal article" date="2016" name="Sci. Rep.">
        <title>Metabolic traits of an uncultured archaeal lineage -MSBL1- from brine pools of the Red Sea.</title>
        <authorList>
            <person name="Mwirichia R."/>
            <person name="Alam I."/>
            <person name="Rashid M."/>
            <person name="Vinu M."/>
            <person name="Ba-Alawi W."/>
            <person name="Anthony Kamau A."/>
            <person name="Kamanda Ngugi D."/>
            <person name="Goker M."/>
            <person name="Klenk H.P."/>
            <person name="Bajic V."/>
            <person name="Stingl U."/>
        </authorList>
    </citation>
    <scope>NUCLEOTIDE SEQUENCE [LARGE SCALE GENOMIC DNA]</scope>
    <source>
        <strain evidence="1">SCGC-AAA261F17</strain>
    </source>
</reference>
<dbReference type="EMBL" id="LHXY01000015">
    <property type="protein sequence ID" value="KXB02050.1"/>
    <property type="molecule type" value="Genomic_DNA"/>
</dbReference>
<evidence type="ECO:0000313" key="2">
    <source>
        <dbReference type="Proteomes" id="UP000070035"/>
    </source>
</evidence>
<organism evidence="1 2">
    <name type="scientific">candidate division MSBL1 archaeon SCGC-AAA261F17</name>
    <dbReference type="NCBI Taxonomy" id="1698274"/>
    <lineage>
        <taxon>Archaea</taxon>
        <taxon>Methanobacteriati</taxon>
        <taxon>Methanobacteriota</taxon>
        <taxon>candidate division MSBL1</taxon>
    </lineage>
</organism>
<sequence>MEEERKLPRPHPSPYFYWMKYSKFVKGGFTQFRNPLMDKDTGFSENPVEIQDGLDFEWGNLLF</sequence>